<keyword evidence="2" id="KW-1185">Reference proteome</keyword>
<evidence type="ECO:0000313" key="2">
    <source>
        <dbReference type="Proteomes" id="UP000265703"/>
    </source>
</evidence>
<proteinExistence type="predicted"/>
<dbReference type="AlphaFoldDB" id="A0A397SJ81"/>
<name>A0A397SJ81_9GLOM</name>
<comment type="caution">
    <text evidence="1">The sequence shown here is derived from an EMBL/GenBank/DDBJ whole genome shotgun (WGS) entry which is preliminary data.</text>
</comment>
<dbReference type="OrthoDB" id="2423195at2759"/>
<dbReference type="EMBL" id="QKYT01000383">
    <property type="protein sequence ID" value="RIA86098.1"/>
    <property type="molecule type" value="Genomic_DNA"/>
</dbReference>
<accession>A0A397SJ81</accession>
<gene>
    <name evidence="1" type="ORF">C1645_829800</name>
</gene>
<sequence>MYRRGRGFGFKVLVAAEMEIIMQEQAFKNASEVKEVIMPASSELSYKGSDYIVYITNGRYITTVWKKILKRETSVRMMLIFISSALVTTDSQTRVEELVKELGNPESGLKRLKEIIKFPFISYDAGLKNGYYPFNMLYYLS</sequence>
<organism evidence="1 2">
    <name type="scientific">Glomus cerebriforme</name>
    <dbReference type="NCBI Taxonomy" id="658196"/>
    <lineage>
        <taxon>Eukaryota</taxon>
        <taxon>Fungi</taxon>
        <taxon>Fungi incertae sedis</taxon>
        <taxon>Mucoromycota</taxon>
        <taxon>Glomeromycotina</taxon>
        <taxon>Glomeromycetes</taxon>
        <taxon>Glomerales</taxon>
        <taxon>Glomeraceae</taxon>
        <taxon>Glomus</taxon>
    </lineage>
</organism>
<dbReference type="Proteomes" id="UP000265703">
    <property type="component" value="Unassembled WGS sequence"/>
</dbReference>
<protein>
    <submittedName>
        <fullName evidence="1">Uncharacterized protein</fullName>
    </submittedName>
</protein>
<reference evidence="1 2" key="1">
    <citation type="submission" date="2018-06" db="EMBL/GenBank/DDBJ databases">
        <title>Comparative genomics reveals the genomic features of Rhizophagus irregularis, R. cerebriforme, R. diaphanum and Gigaspora rosea, and their symbiotic lifestyle signature.</title>
        <authorList>
            <person name="Morin E."/>
            <person name="San Clemente H."/>
            <person name="Chen E.C.H."/>
            <person name="De La Providencia I."/>
            <person name="Hainaut M."/>
            <person name="Kuo A."/>
            <person name="Kohler A."/>
            <person name="Murat C."/>
            <person name="Tang N."/>
            <person name="Roy S."/>
            <person name="Loubradou J."/>
            <person name="Henrissat B."/>
            <person name="Grigoriev I.V."/>
            <person name="Corradi N."/>
            <person name="Roux C."/>
            <person name="Martin F.M."/>
        </authorList>
    </citation>
    <scope>NUCLEOTIDE SEQUENCE [LARGE SCALE GENOMIC DNA]</scope>
    <source>
        <strain evidence="1 2">DAOM 227022</strain>
    </source>
</reference>
<evidence type="ECO:0000313" key="1">
    <source>
        <dbReference type="EMBL" id="RIA86098.1"/>
    </source>
</evidence>